<dbReference type="InterPro" id="IPR022385">
    <property type="entry name" value="Rhs_assc_core"/>
</dbReference>
<feature type="compositionally biased region" description="Basic and acidic residues" evidence="2">
    <location>
        <begin position="231"/>
        <end position="255"/>
    </location>
</feature>
<protein>
    <recommendedName>
        <fullName evidence="8">Type IV secretion protein Rhs</fullName>
    </recommendedName>
</protein>
<accession>A0ABP3J8F5</accession>
<gene>
    <name evidence="6" type="ORF">GCM10010361_05130</name>
</gene>
<comment type="caution">
    <text evidence="6">The sequence shown here is derived from an EMBL/GenBank/DDBJ whole genome shotgun (WGS) entry which is preliminary data.</text>
</comment>
<dbReference type="InterPro" id="IPR056823">
    <property type="entry name" value="TEN-like_YD-shell"/>
</dbReference>
<dbReference type="Pfam" id="PF25023">
    <property type="entry name" value="TEN_YD-shell"/>
    <property type="match status" value="2"/>
</dbReference>
<feature type="region of interest" description="Disordered" evidence="2">
    <location>
        <begin position="509"/>
        <end position="537"/>
    </location>
</feature>
<evidence type="ECO:0000256" key="1">
    <source>
        <dbReference type="ARBA" id="ARBA00022737"/>
    </source>
</evidence>
<dbReference type="InterPro" id="IPR045351">
    <property type="entry name" value="DUF6531"/>
</dbReference>
<evidence type="ECO:0000259" key="4">
    <source>
        <dbReference type="Pfam" id="PF21725"/>
    </source>
</evidence>
<dbReference type="Pfam" id="PF05593">
    <property type="entry name" value="RHS_repeat"/>
    <property type="match status" value="5"/>
</dbReference>
<sequence length="1597" mass="174061">MGFDFTPDLMNTLEKGVEKIGDGVNWAGDKAADVMDGVGLEGGADWVREASGSVANRLGSEVAELELGQTDDPHKLIYGSAGKLRSTVSHLNDFQKAFGKVARGLKGLDSSHWRGEAADAFREKLAGQPKRWFKAQDAFEKAAGALTRFAETVEWAQGQAREAIEEYRLAEKATEKARSAHDSAVAEYNSAAQAYNAAVASNGDPGPRPKKPAEFSDPGASGRKNAQETLDQARRRRDEAAETARDAIRAARDAAPHTPSFGRQLLDGAMGLELSAAHFGAGAVKGLGGIIGSIRGANPVDPYNLAHPDEYAMNLNSTAAGLVTMANDPAGAGRTMLADFMKDPEDWTGRLLPDVIATRGAGAAKGAVGVLRRAGRLSKVRERLPGREHLGTDGPEMRDTPPGKRCSDGTDPVDLATGKMYLPQTDIVLPGALPLVFSRHLESGFTGGHWFGPSWMSTADQRLEVDAEGVVFLSEDGLLLSYPHPVPGVPTLPVSGPRHSLARTRDGGYTLTDPETGHIRHFSPPSGGGEDGGKDGGEDGIALIEQITDRAGDHWITFDRAEDGTPTGLVHSAGYHLKLTTEDGRITALSLAGAAEDGSDQQLLRYDYTDGNLTAVTNSSGFPLRFAYDDRHRVVSWTDTNDRRYDYAYDDQDRCISEGGTEGHLSVRIAYDETDPETGHRITALTDSLGHTTRYVVNDHYKIVAEIGPTGAVSRTARDTLDRVVAATDPLGHTTAFEYDAAGRVTAVTRPDDSRATASYNALGLPTEVTDPDGATWRQTYDEAGRRISATDPSGATTTFTYDERGHLSTVTNALGHTTRVRCDAAGLPTEITDPLGGTTRYTRDPFGRVVTHTDPLGATTRYVWTVEGHLARRTAPDGATEIWTYDGEGNCLTHTDAAGGVTHFEYTHFDQLAARTDPNGVRYTFTYDTKLQLAKVTNPQGLHWSYAYDPAGALLSETDFDGRRITYARDMAGRLAARTSPLGDTTVYQYDKLGRTTAKRTADGTLTRYRYDANGRPLTAATPDCEVSWDRDALGRVTAETVNGRTMSYAYDPLGRRTHRRTPTGAEASYTYDAAGRRTSLTTSGRTLDFTHDAAGQEITRTLTDGLITLHQSWDATGRLASQSLYGAGSGTAEATGTGQGPLQQRTYAYRPDGYLTGVDDLLSGPRRFTLDPVGRVTRVSAHDWTETYAYDEAGNQTQAEWPHQHAGTEATGTRTYTGTRLTQAGRIRYEHDGAGRLTLRQKRHLSGKRETWHYTWDTEDRLTSVTTPDGTVWRYLYDPLGRRTAKQRLSPDGKTVLEQVTFTWDGTTLTEQTTSAGETTPAVTLTWDHNGLTPIAQTERRTAAEAPQHEIDSRFFAIITDLVGTPTELVSPEGQIAWRTRTTLWGTTTWNADATAYTPLRFPGQYFDPETGLHYNYFRYYDPGTCRYASPDPFGLAPAPNPTLYVHNPHTWTDRLGLAPDYEDSVPIYRTPKGAHAEHELINGPDPANHQPGIDIGGGIISDGKIYFGEHDVAAEYAGPTGKNFAKGMVRYDMHPSFLEEFGQHAKIHDWNGLDPQTGRPGKPRLEFEIPVDKLDRFNELTRNRSWIPIFGGVK</sequence>
<dbReference type="InterPro" id="IPR049082">
    <property type="entry name" value="T7SS_signal"/>
</dbReference>
<evidence type="ECO:0000259" key="3">
    <source>
        <dbReference type="Pfam" id="PF20148"/>
    </source>
</evidence>
<evidence type="ECO:0000259" key="5">
    <source>
        <dbReference type="Pfam" id="PF25023"/>
    </source>
</evidence>
<keyword evidence="1" id="KW-0677">Repeat</keyword>
<dbReference type="Gene3D" id="1.20.120.330">
    <property type="entry name" value="Nucleotidyltransferases domain 2"/>
    <property type="match status" value="1"/>
</dbReference>
<reference evidence="7" key="1">
    <citation type="journal article" date="2019" name="Int. J. Syst. Evol. Microbiol.">
        <title>The Global Catalogue of Microorganisms (GCM) 10K type strain sequencing project: providing services to taxonomists for standard genome sequencing and annotation.</title>
        <authorList>
            <consortium name="The Broad Institute Genomics Platform"/>
            <consortium name="The Broad Institute Genome Sequencing Center for Infectious Disease"/>
            <person name="Wu L."/>
            <person name="Ma J."/>
        </authorList>
    </citation>
    <scope>NUCLEOTIDE SEQUENCE [LARGE SCALE GENOMIC DNA]</scope>
    <source>
        <strain evidence="7">JCM 4805</strain>
    </source>
</reference>
<evidence type="ECO:0000313" key="6">
    <source>
        <dbReference type="EMBL" id="GAA0444193.1"/>
    </source>
</evidence>
<dbReference type="InterPro" id="IPR006530">
    <property type="entry name" value="YD"/>
</dbReference>
<dbReference type="EMBL" id="BAAABY010000004">
    <property type="protein sequence ID" value="GAA0444193.1"/>
    <property type="molecule type" value="Genomic_DNA"/>
</dbReference>
<evidence type="ECO:0000256" key="2">
    <source>
        <dbReference type="SAM" id="MobiDB-lite"/>
    </source>
</evidence>
<proteinExistence type="predicted"/>
<name>A0ABP3J8F5_9ACTN</name>
<evidence type="ECO:0000313" key="7">
    <source>
        <dbReference type="Proteomes" id="UP001500909"/>
    </source>
</evidence>
<evidence type="ECO:0008006" key="8">
    <source>
        <dbReference type="Google" id="ProtNLM"/>
    </source>
</evidence>
<dbReference type="Pfam" id="PF21725">
    <property type="entry name" value="T7SS_signal"/>
    <property type="match status" value="1"/>
</dbReference>
<dbReference type="Gene3D" id="2.180.10.10">
    <property type="entry name" value="RHS repeat-associated core"/>
    <property type="match status" value="3"/>
</dbReference>
<dbReference type="NCBIfam" id="TIGR01643">
    <property type="entry name" value="YD_repeat_2x"/>
    <property type="match status" value="11"/>
</dbReference>
<dbReference type="RefSeq" id="WP_346092626.1">
    <property type="nucleotide sequence ID" value="NZ_BAAABY010000004.1"/>
</dbReference>
<feature type="domain" description="DUF6531" evidence="3">
    <location>
        <begin position="411"/>
        <end position="482"/>
    </location>
</feature>
<feature type="domain" description="Teneurin-like YD-shell" evidence="5">
    <location>
        <begin position="1173"/>
        <end position="1434"/>
    </location>
</feature>
<dbReference type="InterPro" id="IPR031325">
    <property type="entry name" value="RHS_repeat"/>
</dbReference>
<dbReference type="InterPro" id="IPR050708">
    <property type="entry name" value="T6SS_VgrG/RHS"/>
</dbReference>
<feature type="domain" description="Putative T7SS secretion signal" evidence="4">
    <location>
        <begin position="11"/>
        <end position="259"/>
    </location>
</feature>
<dbReference type="Pfam" id="PF20148">
    <property type="entry name" value="DUF6531"/>
    <property type="match status" value="1"/>
</dbReference>
<dbReference type="Proteomes" id="UP001500909">
    <property type="component" value="Unassembled WGS sequence"/>
</dbReference>
<dbReference type="PANTHER" id="PTHR32305">
    <property type="match status" value="1"/>
</dbReference>
<dbReference type="NCBIfam" id="TIGR03696">
    <property type="entry name" value="Rhs_assc_core"/>
    <property type="match status" value="1"/>
</dbReference>
<dbReference type="PANTHER" id="PTHR32305:SF15">
    <property type="entry name" value="PROTEIN RHSA-RELATED"/>
    <property type="match status" value="1"/>
</dbReference>
<organism evidence="6 7">
    <name type="scientific">Streptomyces olivaceiscleroticus</name>
    <dbReference type="NCBI Taxonomy" id="68245"/>
    <lineage>
        <taxon>Bacteria</taxon>
        <taxon>Bacillati</taxon>
        <taxon>Actinomycetota</taxon>
        <taxon>Actinomycetes</taxon>
        <taxon>Kitasatosporales</taxon>
        <taxon>Streptomycetaceae</taxon>
        <taxon>Streptomyces</taxon>
    </lineage>
</organism>
<feature type="domain" description="Teneurin-like YD-shell" evidence="5">
    <location>
        <begin position="881"/>
        <end position="1020"/>
    </location>
</feature>
<feature type="region of interest" description="Disordered" evidence="2">
    <location>
        <begin position="199"/>
        <end position="259"/>
    </location>
</feature>
<keyword evidence="7" id="KW-1185">Reference proteome</keyword>
<feature type="region of interest" description="Disordered" evidence="2">
    <location>
        <begin position="384"/>
        <end position="408"/>
    </location>
</feature>